<evidence type="ECO:0000313" key="4">
    <source>
        <dbReference type="Proteomes" id="UP001191019"/>
    </source>
</evidence>
<evidence type="ECO:0000256" key="1">
    <source>
        <dbReference type="SAM" id="Phobius"/>
    </source>
</evidence>
<evidence type="ECO:0000259" key="2">
    <source>
        <dbReference type="Pfam" id="PF22570"/>
    </source>
</evidence>
<dbReference type="InterPro" id="IPR054331">
    <property type="entry name" value="LiaF_TM"/>
</dbReference>
<proteinExistence type="predicted"/>
<keyword evidence="1" id="KW-0472">Membrane</keyword>
<evidence type="ECO:0000313" key="3">
    <source>
        <dbReference type="EMBL" id="RYC74766.1"/>
    </source>
</evidence>
<dbReference type="PANTHER" id="PTHR40763">
    <property type="entry name" value="MEMBRANE PROTEIN-RELATED"/>
    <property type="match status" value="1"/>
</dbReference>
<feature type="transmembrane region" description="Helical" evidence="1">
    <location>
        <begin position="83"/>
        <end position="104"/>
    </location>
</feature>
<dbReference type="Pfam" id="PF22570">
    <property type="entry name" value="LiaF-TM"/>
    <property type="match status" value="1"/>
</dbReference>
<organism evidence="3 4">
    <name type="scientific">Candidatus Nanosyncoccus alces</name>
    <dbReference type="NCBI Taxonomy" id="2171997"/>
    <lineage>
        <taxon>Bacteria</taxon>
        <taxon>Candidatus Saccharimonadota</taxon>
        <taxon>Candidatus Nanosyncoccalia</taxon>
        <taxon>Candidatus Nanosyncoccales</taxon>
        <taxon>Candidatus Nanosyncoccaceae</taxon>
        <taxon>Candidatus Nanosyncoccus</taxon>
    </lineage>
</organism>
<sequence>MKRVGPIVWGLAIIALGVIFGGNAAGLFSFNVFFDGWWTLFIIIPSAISLITEKEKLSSLGFLAAGVILLLAAQNVFSYEVAWKVIVAVFLVMIGIGIIVKSIVGNKNDKEVEKKIEDLKSDKVMDSQIAIFSGSERTYNDETFTGSNLVAVFGGVDLDLREAKFTKDTVIKAFCLFGGIDIKVSEDVQVKIKSGFIFGGASDERKSSAGKGKYTIYLDAAGGFGGVSVGDTVKARKK</sequence>
<dbReference type="EMBL" id="PRLM01000003">
    <property type="protein sequence ID" value="RYC74766.1"/>
    <property type="molecule type" value="Genomic_DNA"/>
</dbReference>
<feature type="transmembrane region" description="Helical" evidence="1">
    <location>
        <begin position="59"/>
        <end position="77"/>
    </location>
</feature>
<keyword evidence="1" id="KW-1133">Transmembrane helix</keyword>
<name>A0ABY0FLR7_9BACT</name>
<feature type="domain" description="LiaF transmembrane" evidence="2">
    <location>
        <begin position="8"/>
        <end position="102"/>
    </location>
</feature>
<feature type="transmembrane region" description="Helical" evidence="1">
    <location>
        <begin position="36"/>
        <end position="52"/>
    </location>
</feature>
<reference evidence="3 4" key="2">
    <citation type="journal article" date="2020" name="Cell Rep.">
        <title>Acquisition and Adaptation of Ultra-small Parasitic Reduced Genome Bacteria to Mammalian Hosts.</title>
        <authorList>
            <person name="McLean J.S."/>
            <person name="Bor B."/>
            <person name="Kerns K.A."/>
            <person name="Liu Q."/>
            <person name="To T.T."/>
            <person name="Solden L."/>
            <person name="Hendrickson E.L."/>
            <person name="Wrighton K."/>
            <person name="Shi W."/>
            <person name="He X."/>
        </authorList>
    </citation>
    <scope>NUCLEOTIDE SEQUENCE [LARGE SCALE GENOMIC DNA]</scope>
    <source>
        <strain evidence="3 4">TM7_G3_2_Rum_HOT_351B</strain>
    </source>
</reference>
<feature type="transmembrane region" description="Helical" evidence="1">
    <location>
        <begin position="7"/>
        <end position="30"/>
    </location>
</feature>
<reference evidence="3 4" key="1">
    <citation type="journal article" date="2018" name="bioRxiv">
        <title>Evidence of independent acquisition and adaption of ultra-small bacteria to human hosts across the highly diverse yet reduced genomes of the phylum Saccharibacteria.</title>
        <authorList>
            <person name="McLean J.S."/>
            <person name="Bor B."/>
            <person name="To T.T."/>
            <person name="Liu Q."/>
            <person name="Kearns K.A."/>
            <person name="Solden L.M."/>
            <person name="Wrighton K.C."/>
            <person name="He X."/>
            <person name="Shi W."/>
        </authorList>
    </citation>
    <scope>NUCLEOTIDE SEQUENCE [LARGE SCALE GENOMIC DNA]</scope>
    <source>
        <strain evidence="3 4">TM7_G3_2_Rum_HOT_351B</strain>
    </source>
</reference>
<dbReference type="Proteomes" id="UP001191019">
    <property type="component" value="Unassembled WGS sequence"/>
</dbReference>
<accession>A0ABY0FLR7</accession>
<comment type="caution">
    <text evidence="3">The sequence shown here is derived from an EMBL/GenBank/DDBJ whole genome shotgun (WGS) entry which is preliminary data.</text>
</comment>
<dbReference type="RefSeq" id="WP_129734709.1">
    <property type="nucleotide sequence ID" value="NZ_PRLM01000003.1"/>
</dbReference>
<gene>
    <name evidence="3" type="ORF">G3RUM_00306</name>
</gene>
<keyword evidence="1" id="KW-0812">Transmembrane</keyword>
<protein>
    <recommendedName>
        <fullName evidence="2">LiaF transmembrane domain-containing protein</fullName>
    </recommendedName>
</protein>
<keyword evidence="4" id="KW-1185">Reference proteome</keyword>
<dbReference type="PANTHER" id="PTHR40763:SF5">
    <property type="entry name" value="MEMBRANE PROTEIN"/>
    <property type="match status" value="1"/>
</dbReference>